<protein>
    <submittedName>
        <fullName evidence="9">LPXTG-motif protein cell wall anchor domain protein</fullName>
    </submittedName>
</protein>
<evidence type="ECO:0000256" key="2">
    <source>
        <dbReference type="ARBA" id="ARBA00022512"/>
    </source>
</evidence>
<dbReference type="PANTHER" id="PTHR36108:SF13">
    <property type="entry name" value="COLOSSIN-B-RELATED"/>
    <property type="match status" value="1"/>
</dbReference>
<dbReference type="Gene3D" id="2.60.40.10">
    <property type="entry name" value="Immunoglobulins"/>
    <property type="match status" value="2"/>
</dbReference>
<dbReference type="NCBIfam" id="TIGR01167">
    <property type="entry name" value="LPXTG_anchor"/>
    <property type="match status" value="1"/>
</dbReference>
<feature type="compositionally biased region" description="Pro residues" evidence="6">
    <location>
        <begin position="1355"/>
        <end position="1375"/>
    </location>
</feature>
<sequence length="1488" mass="164447">MWKKIKVKQAALSLLLVLGFLLSGIKPLGAFAESGNEGRDMTDLLKEKNPVINIITKQGGMELNANDYIDYTEPVKITAKDIVIPLKGDAGGAAIPEDKYIKSGDKANFVLGRVKLPNGATIADTETDIKSGSGAVIGKFAIKRKPLTAGEEEIIAELSFAKDKEDEFLNQWRNMKISVWAELELKNMQNPPKAGDPEQSIELFGKTFKLREEKLKAEMTKSGKVDYNKAQINWTVTIEGKGLKSGQSFGSLAGYKFVDDLYDMGHKNANNHVENPYVAGSFKIKDKNGSLLYSGAPNILNRNHEADSTGTVISYAIPTGASDTVTVEFTTRLKPWDLVNGTTKTNTAELFDKISDKNRVGKASATVNVIADWGAKKIVKQPNGSSHYEDSNYYYVDWEIVFKGTDKELNNVVIEDEPPFDIYKQSQFEFVNVKLSNGNSATGTWNLLKEYGEGKPLQVPSDHKYKLSDLGIPVLNEDIKLEIKSRISKDDVPVLMTFKNIVKIAFGDNQALNGVLWAQVDLGPLHSILKNVKNSKKVDGKDYVGYENTWEVGVENDAITPGQTYVYDPIIYSNSITSSSDPTKFKVFNNGVEITLPLQGGKTLADILKGTITNIKHNVYVDGSFETGTFNGNPHNMELTKYELRYNNEPVGHLLAIKLNEQVKNTDGTVKVFEDGSTWKKYKQTFTFRTKITNSFMLVQSPDSRNMNIAVFVRTVKNSQGVDKQWITYANAWPYYKSRMFKKQVLTNDAAKKLSVSKEAANVNTSGIATATDSNGALKDSYNKTDRTILYRLSVNAEGIRGIDDYIENVSLQDIMPKGWKFDKIDAEDFLIYKGKTLPDGNTDVDFASNEAFVEAVGNPLPKTEWEQFLAFTTENASDSTKAVFKFSKLNGPYVILIKARLTDEGLSGPDGKLLNKDGNVTNNASLQLGQMRKNDSQKVAYDTKFLSKISGENVVNGSVKDLTWTVGYSPYNLPEATKNEVARPGADVELVDVLGNGMEIKKDAEGNLSFDRGYYVLTEKWEDNGVIKEKTYTDNELKAENVISYDKITRELKVKLKNPMHEYKFSYVTTLIVNQGDVISNTVKIVVNGQAKHEEVKQVYTAKNSGGIGNWDNIKKTDVHIYKVSSQGALIAGAEFELTRPDNPQFKQKSVAQTPDNGKLTFKDLFPGTYTLKETKAPTGYVQNDKTYTFEVKKNEDGFIVSFVDIKGELEKVDDVLGLRVYNYRTDEKTDLEVFKADKADKTKLLKGAEFRLTLKGQGGNSDLLIESGAATNAEGKLVFKNLVAGTYILEETKAPADYKVVSGAGFKFEFTVTPGAVNAADKLALVTTDDNKSKISISGGAIVVVNEKEIPTNPNPNTNPGPVVPPSPSPNPDPSTVTDTPTPEGELPRYPENNFPDPNDPNSPDEFVAVDEQGTPKGKYVKRKTPEGDEEYIKVNEDNTPKSVKSDKNKLPKTGGSNTTVYYAGGAMFFLLAAGFVVVRRKKYNN</sequence>
<evidence type="ECO:0000259" key="8">
    <source>
        <dbReference type="PROSITE" id="PS50847"/>
    </source>
</evidence>
<keyword evidence="4" id="KW-0732">Signal</keyword>
<keyword evidence="3" id="KW-0964">Secreted</keyword>
<dbReference type="InterPro" id="IPR041033">
    <property type="entry name" value="SpaA_PFL_dom_1"/>
</dbReference>
<feature type="transmembrane region" description="Helical" evidence="7">
    <location>
        <begin position="1463"/>
        <end position="1481"/>
    </location>
</feature>
<dbReference type="HOGENOM" id="CLU_003961_0_0_9"/>
<evidence type="ECO:0000256" key="4">
    <source>
        <dbReference type="ARBA" id="ARBA00022729"/>
    </source>
</evidence>
<organism evidence="9 10">
    <name type="scientific">Catonella morbi ATCC 51271</name>
    <dbReference type="NCBI Taxonomy" id="592026"/>
    <lineage>
        <taxon>Bacteria</taxon>
        <taxon>Bacillati</taxon>
        <taxon>Bacillota</taxon>
        <taxon>Clostridia</taxon>
        <taxon>Lachnospirales</taxon>
        <taxon>Lachnospiraceae</taxon>
        <taxon>Catonella</taxon>
    </lineage>
</organism>
<feature type="compositionally biased region" description="Basic and acidic residues" evidence="6">
    <location>
        <begin position="1426"/>
        <end position="1452"/>
    </location>
</feature>
<evidence type="ECO:0000256" key="6">
    <source>
        <dbReference type="SAM" id="MobiDB-lite"/>
    </source>
</evidence>
<evidence type="ECO:0000256" key="1">
    <source>
        <dbReference type="ARBA" id="ARBA00007257"/>
    </source>
</evidence>
<evidence type="ECO:0000313" key="9">
    <source>
        <dbReference type="EMBL" id="ESL03365.1"/>
    </source>
</evidence>
<evidence type="ECO:0000256" key="7">
    <source>
        <dbReference type="SAM" id="Phobius"/>
    </source>
</evidence>
<accession>V2Z8V2</accession>
<feature type="compositionally biased region" description="Low complexity" evidence="6">
    <location>
        <begin position="1376"/>
        <end position="1385"/>
    </location>
</feature>
<dbReference type="Proteomes" id="UP000018227">
    <property type="component" value="Unassembled WGS sequence"/>
</dbReference>
<keyword evidence="7" id="KW-1133">Transmembrane helix</keyword>
<dbReference type="SUPFAM" id="SSF49478">
    <property type="entry name" value="Cna protein B-type domain"/>
    <property type="match status" value="1"/>
</dbReference>
<keyword evidence="7" id="KW-0812">Transmembrane</keyword>
<feature type="compositionally biased region" description="Low complexity" evidence="6">
    <location>
        <begin position="1393"/>
        <end position="1409"/>
    </location>
</feature>
<dbReference type="OrthoDB" id="3194789at2"/>
<feature type="domain" description="Gram-positive cocci surface proteins LPxTG" evidence="8">
    <location>
        <begin position="1453"/>
        <end position="1488"/>
    </location>
</feature>
<keyword evidence="2" id="KW-0134">Cell wall</keyword>
<keyword evidence="5" id="KW-0572">Peptidoglycan-anchor</keyword>
<dbReference type="STRING" id="592026.GCWU0000282_001355"/>
<keyword evidence="10" id="KW-1185">Reference proteome</keyword>
<evidence type="ECO:0000313" key="10">
    <source>
        <dbReference type="Proteomes" id="UP000018227"/>
    </source>
</evidence>
<dbReference type="PANTHER" id="PTHR36108">
    <property type="entry name" value="COLOSSIN-B-RELATED"/>
    <property type="match status" value="1"/>
</dbReference>
<dbReference type="PROSITE" id="PS50847">
    <property type="entry name" value="GRAM_POS_ANCHORING"/>
    <property type="match status" value="1"/>
</dbReference>
<name>V2Z8V2_9FIRM</name>
<evidence type="ECO:0000256" key="3">
    <source>
        <dbReference type="ARBA" id="ARBA00022525"/>
    </source>
</evidence>
<dbReference type="EMBL" id="ACIL03000011">
    <property type="protein sequence ID" value="ESL03365.1"/>
    <property type="molecule type" value="Genomic_DNA"/>
</dbReference>
<proteinExistence type="inferred from homology"/>
<reference evidence="9 10" key="1">
    <citation type="submission" date="2013-06" db="EMBL/GenBank/DDBJ databases">
        <authorList>
            <person name="Weinstock G."/>
            <person name="Sodergren E."/>
            <person name="Clifton S."/>
            <person name="Fulton L."/>
            <person name="Fulton B."/>
            <person name="Courtney L."/>
            <person name="Fronick C."/>
            <person name="Harrison M."/>
            <person name="Strong C."/>
            <person name="Farmer C."/>
            <person name="Delahaunty K."/>
            <person name="Markovic C."/>
            <person name="Hall O."/>
            <person name="Minx P."/>
            <person name="Tomlinson C."/>
            <person name="Mitreva M."/>
            <person name="Nelson J."/>
            <person name="Hou S."/>
            <person name="Wollam A."/>
            <person name="Pepin K.H."/>
            <person name="Johnson M."/>
            <person name="Bhonagiri V."/>
            <person name="Nash W.E."/>
            <person name="Warren W."/>
            <person name="Chinwalla A."/>
            <person name="Mardis E.R."/>
            <person name="Wilson R.K."/>
        </authorList>
    </citation>
    <scope>NUCLEOTIDE SEQUENCE [LARGE SCALE GENOMIC DNA]</scope>
    <source>
        <strain evidence="9 10">ATCC 51271</strain>
    </source>
</reference>
<dbReference type="InterPro" id="IPR013783">
    <property type="entry name" value="Ig-like_fold"/>
</dbReference>
<dbReference type="Pfam" id="PF17802">
    <property type="entry name" value="SpaA"/>
    <property type="match status" value="2"/>
</dbReference>
<dbReference type="Pfam" id="PF00746">
    <property type="entry name" value="Gram_pos_anchor"/>
    <property type="match status" value="1"/>
</dbReference>
<feature type="region of interest" description="Disordered" evidence="6">
    <location>
        <begin position="1351"/>
        <end position="1458"/>
    </location>
</feature>
<dbReference type="eggNOG" id="COG4932">
    <property type="taxonomic scope" value="Bacteria"/>
</dbReference>
<evidence type="ECO:0000256" key="5">
    <source>
        <dbReference type="ARBA" id="ARBA00023088"/>
    </source>
</evidence>
<dbReference type="InterPro" id="IPR019931">
    <property type="entry name" value="LPXTG_anchor"/>
</dbReference>
<dbReference type="RefSeq" id="WP_023354235.1">
    <property type="nucleotide sequence ID" value="NZ_KI535367.1"/>
</dbReference>
<keyword evidence="7" id="KW-0472">Membrane</keyword>
<gene>
    <name evidence="9" type="ORF">GCWU0000282_001355</name>
</gene>
<comment type="similarity">
    <text evidence="1">Belongs to the serine-aspartate repeat-containing protein (SDr) family.</text>
</comment>
<comment type="caution">
    <text evidence="9">The sequence shown here is derived from an EMBL/GenBank/DDBJ whole genome shotgun (WGS) entry which is preliminary data.</text>
</comment>